<evidence type="ECO:0000256" key="1">
    <source>
        <dbReference type="SAM" id="MobiDB-lite"/>
    </source>
</evidence>
<feature type="compositionally biased region" description="Basic and acidic residues" evidence="1">
    <location>
        <begin position="299"/>
        <end position="310"/>
    </location>
</feature>
<feature type="region of interest" description="Disordered" evidence="1">
    <location>
        <begin position="1"/>
        <end position="36"/>
    </location>
</feature>
<evidence type="ECO:0000259" key="2">
    <source>
        <dbReference type="Pfam" id="PF14383"/>
    </source>
</evidence>
<dbReference type="PANTHER" id="PTHR37751:SF1">
    <property type="entry name" value="LOW PROTEIN: M-PHASE INDUCER PHOSPHATASE-LIKE PROTEIN"/>
    <property type="match status" value="1"/>
</dbReference>
<dbReference type="PANTHER" id="PTHR37751">
    <property type="entry name" value="LOW PROTEIN: M-PHASE INDUCER PHOSPHATASE-LIKE PROTEIN"/>
    <property type="match status" value="1"/>
</dbReference>
<feature type="region of interest" description="Disordered" evidence="1">
    <location>
        <begin position="203"/>
        <end position="231"/>
    </location>
</feature>
<accession>A0ABC8QR69</accession>
<evidence type="ECO:0000313" key="3">
    <source>
        <dbReference type="EMBL" id="CAK9135213.1"/>
    </source>
</evidence>
<evidence type="ECO:0000313" key="4">
    <source>
        <dbReference type="Proteomes" id="UP001642360"/>
    </source>
</evidence>
<organism evidence="3 4">
    <name type="scientific">Ilex paraguariensis</name>
    <name type="common">yerba mate</name>
    <dbReference type="NCBI Taxonomy" id="185542"/>
    <lineage>
        <taxon>Eukaryota</taxon>
        <taxon>Viridiplantae</taxon>
        <taxon>Streptophyta</taxon>
        <taxon>Embryophyta</taxon>
        <taxon>Tracheophyta</taxon>
        <taxon>Spermatophyta</taxon>
        <taxon>Magnoliopsida</taxon>
        <taxon>eudicotyledons</taxon>
        <taxon>Gunneridae</taxon>
        <taxon>Pentapetalae</taxon>
        <taxon>asterids</taxon>
        <taxon>campanulids</taxon>
        <taxon>Aquifoliales</taxon>
        <taxon>Aquifoliaceae</taxon>
        <taxon>Ilex</taxon>
    </lineage>
</organism>
<feature type="region of interest" description="Disordered" evidence="1">
    <location>
        <begin position="287"/>
        <end position="431"/>
    </location>
</feature>
<keyword evidence="4" id="KW-1185">Reference proteome</keyword>
<feature type="compositionally biased region" description="Basic and acidic residues" evidence="1">
    <location>
        <begin position="419"/>
        <end position="431"/>
    </location>
</feature>
<name>A0ABC8QR69_9AQUA</name>
<proteinExistence type="predicted"/>
<feature type="compositionally biased region" description="Polar residues" evidence="1">
    <location>
        <begin position="348"/>
        <end position="357"/>
    </location>
</feature>
<feature type="compositionally biased region" description="Low complexity" evidence="1">
    <location>
        <begin position="358"/>
        <end position="370"/>
    </location>
</feature>
<feature type="region of interest" description="Disordered" evidence="1">
    <location>
        <begin position="121"/>
        <end position="151"/>
    </location>
</feature>
<sequence>MGKEWLYWGGGGGSSRSTKRVRSGGGERDSSSSSTSSGCMSAVLHLFDLHHFQFALHQQPSFHSDSVLPEEPTVLKGVEAPRNSLELVEPNMEASSLSSNMKKEENLKILNIPAGIQIKTSSYTRTPRASTSKARTDDFSSECSSSPGAKTPTLVARLMGLDLLPETCSPSLSKSHLHPRSQTQKQSRDLLLGRSSISRGFFDYDSKGTRSLPETPRMSSARRSDVDHHRPSLQINKENTYLCQELEFSGNLARNSARRRDLRLVDNENRSPGQYARQIVKQVKESVSRKVGQDITNTIKDREQGRRDENLVLLKPKKPTIEFRESKQSSPSCSPRLRFLEPKAKPDTPSSTKNQNFLSPKLTSSPLSSSADNQSRTVKVPSKPKAQPPLQEQQKCKKVRSERYGPHFKKPPQSSETIWNKKEEPFVRSSV</sequence>
<feature type="region of interest" description="Disordered" evidence="1">
    <location>
        <begin position="170"/>
        <end position="190"/>
    </location>
</feature>
<feature type="compositionally biased region" description="Polar residues" evidence="1">
    <location>
        <begin position="170"/>
        <end position="185"/>
    </location>
</feature>
<protein>
    <recommendedName>
        <fullName evidence="2">DUF3741 domain-containing protein</fullName>
    </recommendedName>
</protein>
<dbReference type="InterPro" id="IPR032795">
    <property type="entry name" value="DUF3741-assoc"/>
</dbReference>
<feature type="compositionally biased region" description="Polar residues" evidence="1">
    <location>
        <begin position="121"/>
        <end position="133"/>
    </location>
</feature>
<comment type="caution">
    <text evidence="3">The sequence shown here is derived from an EMBL/GenBank/DDBJ whole genome shotgun (WGS) entry which is preliminary data.</text>
</comment>
<feature type="domain" description="DUF3741" evidence="2">
    <location>
        <begin position="142"/>
        <end position="167"/>
    </location>
</feature>
<dbReference type="AlphaFoldDB" id="A0ABC8QR69"/>
<dbReference type="EMBL" id="CAUOFW020000692">
    <property type="protein sequence ID" value="CAK9135213.1"/>
    <property type="molecule type" value="Genomic_DNA"/>
</dbReference>
<reference evidence="3 4" key="1">
    <citation type="submission" date="2024-02" db="EMBL/GenBank/DDBJ databases">
        <authorList>
            <person name="Vignale AGUSTIN F."/>
            <person name="Sosa J E."/>
            <person name="Modenutti C."/>
        </authorList>
    </citation>
    <scope>NUCLEOTIDE SEQUENCE [LARGE SCALE GENOMIC DNA]</scope>
</reference>
<gene>
    <name evidence="3" type="ORF">ILEXP_LOCUS2143</name>
</gene>
<dbReference type="Proteomes" id="UP001642360">
    <property type="component" value="Unassembled WGS sequence"/>
</dbReference>
<dbReference type="Pfam" id="PF14383">
    <property type="entry name" value="VARLMGL"/>
    <property type="match status" value="1"/>
</dbReference>